<comment type="caution">
    <text evidence="2">The sequence shown here is derived from an EMBL/GenBank/DDBJ whole genome shotgun (WGS) entry which is preliminary data.</text>
</comment>
<evidence type="ECO:0000313" key="3">
    <source>
        <dbReference type="Proteomes" id="UP000253570"/>
    </source>
</evidence>
<evidence type="ECO:0008006" key="4">
    <source>
        <dbReference type="Google" id="ProtNLM"/>
    </source>
</evidence>
<feature type="signal peptide" evidence="1">
    <location>
        <begin position="1"/>
        <end position="23"/>
    </location>
</feature>
<accession>A0A368DL85</accession>
<organism evidence="2 3">
    <name type="scientific">PS1 clade bacterium</name>
    <dbReference type="NCBI Taxonomy" id="2175152"/>
    <lineage>
        <taxon>Bacteria</taxon>
        <taxon>Pseudomonadati</taxon>
        <taxon>Pseudomonadota</taxon>
        <taxon>Alphaproteobacteria</taxon>
        <taxon>PS1 clade</taxon>
    </lineage>
</organism>
<dbReference type="Gene3D" id="3.30.160.150">
    <property type="entry name" value="Lipoprotein like domain"/>
    <property type="match status" value="1"/>
</dbReference>
<evidence type="ECO:0000313" key="2">
    <source>
        <dbReference type="EMBL" id="RCL72598.1"/>
    </source>
</evidence>
<gene>
    <name evidence="2" type="ORF">DBW71_05125</name>
</gene>
<name>A0A368DL85_9PROT</name>
<dbReference type="AlphaFoldDB" id="A0A368DL85"/>
<protein>
    <recommendedName>
        <fullName evidence="4">LPS-assembly lipoprotein</fullName>
    </recommendedName>
</protein>
<evidence type="ECO:0000256" key="1">
    <source>
        <dbReference type="SAM" id="SignalP"/>
    </source>
</evidence>
<keyword evidence="1" id="KW-0732">Signal</keyword>
<proteinExistence type="predicted"/>
<dbReference type="Proteomes" id="UP000253570">
    <property type="component" value="Unassembled WGS sequence"/>
</dbReference>
<feature type="chain" id="PRO_5017066837" description="LPS-assembly lipoprotein" evidence="1">
    <location>
        <begin position="24"/>
        <end position="168"/>
    </location>
</feature>
<sequence length="168" mass="19482">MSFYKIKYILLSLIILSTISACSFNPMYGDNSNSKYVMDNIYIDEPVDRNHQIVRNELIKYFGNVENKNNPLQLIFETSINKKSLLLDSSGEAKRMQIEFEVNYSIFKVGEYKELAYSNTVNVFNTYTLSISEYNNSRAEIKTYDLIAKEIGSIIVNQISMNYLQLMD</sequence>
<dbReference type="PROSITE" id="PS51257">
    <property type="entry name" value="PROKAR_LIPOPROTEIN"/>
    <property type="match status" value="1"/>
</dbReference>
<dbReference type="EMBL" id="QOQD01000012">
    <property type="protein sequence ID" value="RCL72598.1"/>
    <property type="molecule type" value="Genomic_DNA"/>
</dbReference>
<reference evidence="2 3" key="1">
    <citation type="journal article" date="2018" name="Microbiome">
        <title>Fine metagenomic profile of the Mediterranean stratified and mixed water columns revealed by assembly and recruitment.</title>
        <authorList>
            <person name="Haro-Moreno J.M."/>
            <person name="Lopez-Perez M."/>
            <person name="De La Torre J.R."/>
            <person name="Picazo A."/>
            <person name="Camacho A."/>
            <person name="Rodriguez-Valera F."/>
        </authorList>
    </citation>
    <scope>NUCLEOTIDE SEQUENCE [LARGE SCALE GENOMIC DNA]</scope>
    <source>
        <strain evidence="2">MED-G57</strain>
    </source>
</reference>